<evidence type="ECO:0000256" key="2">
    <source>
        <dbReference type="ARBA" id="ARBA00022963"/>
    </source>
</evidence>
<dbReference type="PATRIC" id="fig|1131935.3.peg.3248"/>
<comment type="caution">
    <text evidence="5">The sequence shown here is derived from an EMBL/GenBank/DDBJ whole genome shotgun (WGS) entry which is preliminary data.</text>
</comment>
<dbReference type="STRING" id="1131935.PDENDC454_15617"/>
<dbReference type="InterPro" id="IPR029058">
    <property type="entry name" value="AB_hydrolase_fold"/>
</dbReference>
<keyword evidence="4" id="KW-1133">Transmembrane helix</keyword>
<keyword evidence="2" id="KW-0442">Lipid degradation</keyword>
<dbReference type="GO" id="GO:0016042">
    <property type="term" value="P:lipid catabolic process"/>
    <property type="evidence" value="ECO:0007669"/>
    <property type="project" value="UniProtKB-KW"/>
</dbReference>
<keyword evidence="4" id="KW-0812">Transmembrane</keyword>
<accession>H3SHV6</accession>
<dbReference type="PANTHER" id="PTHR10272:SF0">
    <property type="entry name" value="PLATELET-ACTIVATING FACTOR ACETYLHYDROLASE"/>
    <property type="match status" value="1"/>
</dbReference>
<dbReference type="RefSeq" id="WP_006677618.1">
    <property type="nucleotide sequence ID" value="NZ_AHKH01000040.1"/>
</dbReference>
<evidence type="ECO:0000256" key="1">
    <source>
        <dbReference type="ARBA" id="ARBA00022801"/>
    </source>
</evidence>
<evidence type="ECO:0000256" key="4">
    <source>
        <dbReference type="SAM" id="Phobius"/>
    </source>
</evidence>
<keyword evidence="4" id="KW-0472">Membrane</keyword>
<feature type="transmembrane region" description="Helical" evidence="4">
    <location>
        <begin position="53"/>
        <end position="70"/>
    </location>
</feature>
<reference evidence="5 6" key="1">
    <citation type="journal article" date="2012" name="J. Bacteriol.">
        <title>Genome Sequence of the Pattern-Forming Social Bacterium Paenibacillus dendritiformis C454 Chiral Morphotype.</title>
        <authorList>
            <person name="Sirota-Madi A."/>
            <person name="Olender T."/>
            <person name="Helman Y."/>
            <person name="Brainis I."/>
            <person name="Finkelshtein A."/>
            <person name="Roth D."/>
            <person name="Hagai E."/>
            <person name="Leshkowitz D."/>
            <person name="Brodsky L."/>
            <person name="Galatenko V."/>
            <person name="Nikolaev V."/>
            <person name="Gutnick D.L."/>
            <person name="Lancet D."/>
            <person name="Ben-Jacob E."/>
        </authorList>
    </citation>
    <scope>NUCLEOTIDE SEQUENCE [LARGE SCALE GENOMIC DNA]</scope>
    <source>
        <strain evidence="5 6">C454</strain>
    </source>
</reference>
<evidence type="ECO:0000256" key="3">
    <source>
        <dbReference type="ARBA" id="ARBA00023098"/>
    </source>
</evidence>
<dbReference type="GO" id="GO:0003847">
    <property type="term" value="F:1-alkyl-2-acetylglycerophosphocholine esterase activity"/>
    <property type="evidence" value="ECO:0007669"/>
    <property type="project" value="TreeGrafter"/>
</dbReference>
<protein>
    <submittedName>
        <fullName evidence="5">Carboxylic ester hydrolase</fullName>
    </submittedName>
</protein>
<gene>
    <name evidence="5" type="ORF">PDENDC454_15617</name>
</gene>
<evidence type="ECO:0000313" key="6">
    <source>
        <dbReference type="Proteomes" id="UP000003900"/>
    </source>
</evidence>
<dbReference type="SUPFAM" id="SSF53474">
    <property type="entry name" value="alpha/beta-Hydrolases"/>
    <property type="match status" value="1"/>
</dbReference>
<evidence type="ECO:0000313" key="5">
    <source>
        <dbReference type="EMBL" id="EHQ61351.1"/>
    </source>
</evidence>
<dbReference type="Pfam" id="PF03403">
    <property type="entry name" value="PAF-AH_p_II"/>
    <property type="match status" value="2"/>
</dbReference>
<dbReference type="PANTHER" id="PTHR10272">
    <property type="entry name" value="PLATELET-ACTIVATING FACTOR ACETYLHYDROLASE"/>
    <property type="match status" value="1"/>
</dbReference>
<dbReference type="OrthoDB" id="9814760at2"/>
<organism evidence="5 6">
    <name type="scientific">Paenibacillus dendritiformis C454</name>
    <dbReference type="NCBI Taxonomy" id="1131935"/>
    <lineage>
        <taxon>Bacteria</taxon>
        <taxon>Bacillati</taxon>
        <taxon>Bacillota</taxon>
        <taxon>Bacilli</taxon>
        <taxon>Bacillales</taxon>
        <taxon>Paenibacillaceae</taxon>
        <taxon>Paenibacillus</taxon>
    </lineage>
</organism>
<name>H3SHV6_9BACL</name>
<dbReference type="AlphaFoldDB" id="H3SHV6"/>
<keyword evidence="1 5" id="KW-0378">Hydrolase</keyword>
<proteinExistence type="predicted"/>
<dbReference type="Gene3D" id="3.40.50.1820">
    <property type="entry name" value="alpha/beta hydrolase"/>
    <property type="match status" value="1"/>
</dbReference>
<feature type="transmembrane region" description="Helical" evidence="4">
    <location>
        <begin position="90"/>
        <end position="109"/>
    </location>
</feature>
<dbReference type="Proteomes" id="UP000003900">
    <property type="component" value="Unassembled WGS sequence"/>
</dbReference>
<keyword evidence="6" id="KW-1185">Reference proteome</keyword>
<feature type="transmembrane region" description="Helical" evidence="4">
    <location>
        <begin position="29"/>
        <end position="47"/>
    </location>
</feature>
<keyword evidence="3" id="KW-0443">Lipid metabolism</keyword>
<feature type="transmembrane region" description="Helical" evidence="4">
    <location>
        <begin position="6"/>
        <end position="22"/>
    </location>
</feature>
<dbReference type="EMBL" id="AHKH01000040">
    <property type="protein sequence ID" value="EHQ61351.1"/>
    <property type="molecule type" value="Genomic_DNA"/>
</dbReference>
<sequence>MRLWEIGLIAINFGLLGWLLFAPQTIRRYAALALAAAFGAVAIQLVAEGARWQMIPAYASPVVLTAALLMTKRARRERTRPGLTRRAALLTVYMTASVTLPALMPIFAFEAPTGPYAVGTTLYHWTDAEREETYTLEQDDRRELMVQIWYPAELDARLAPVPYLRDVPEITAGLEKALSIPAFALSHLGQVQTHAQPDAKLSGAEERYPVLIFSHGLTGFRNQNTFQVEELASHGYIVIGIDHTFDAAATVFPDGRAALIRFANLSGFADLDNHIKLWTDDVSFVLDQVEQLNRSDTDGRFTGRIDTARIGMFGHSYGGAAAVQMLMQDSRVKAAINMDGTLYGQTASASGIGKPLLIMNADKSVDKAQYDLLLDKAIAQSGKTREEYEASWNETVRRRERALAGGGMSLIIPDTDHMSYTDFHLFSPLLRSRGEDPRQVHRIVNGFSLAFFDQYVKQSGSALAELAAQYPEVNFTVNDE</sequence>